<dbReference type="PANTHER" id="PTHR44591">
    <property type="entry name" value="STRESS RESPONSE REGULATOR PROTEIN 1"/>
    <property type="match status" value="1"/>
</dbReference>
<evidence type="ECO:0000256" key="1">
    <source>
        <dbReference type="ARBA" id="ARBA00022553"/>
    </source>
</evidence>
<dbReference type="PROSITE" id="PS50110">
    <property type="entry name" value="RESPONSE_REGULATORY"/>
    <property type="match status" value="1"/>
</dbReference>
<evidence type="ECO:0000313" key="5">
    <source>
        <dbReference type="Proteomes" id="UP000502502"/>
    </source>
</evidence>
<dbReference type="Proteomes" id="UP000502502">
    <property type="component" value="Chromosome"/>
</dbReference>
<keyword evidence="5" id="KW-1185">Reference proteome</keyword>
<evidence type="ECO:0000313" key="4">
    <source>
        <dbReference type="EMBL" id="QIL01980.1"/>
    </source>
</evidence>
<dbReference type="EMBL" id="CP049871">
    <property type="protein sequence ID" value="QIL01980.1"/>
    <property type="molecule type" value="Genomic_DNA"/>
</dbReference>
<accession>A0A6G7ZM38</accession>
<dbReference type="PANTHER" id="PTHR44591:SF3">
    <property type="entry name" value="RESPONSE REGULATORY DOMAIN-CONTAINING PROTEIN"/>
    <property type="match status" value="1"/>
</dbReference>
<keyword evidence="1 2" id="KW-0597">Phosphoprotein</keyword>
<dbReference type="RefSeq" id="WP_166093122.1">
    <property type="nucleotide sequence ID" value="NZ_CP049871.1"/>
</dbReference>
<feature type="domain" description="Response regulatory" evidence="3">
    <location>
        <begin position="2"/>
        <end position="112"/>
    </location>
</feature>
<dbReference type="SMART" id="SM00448">
    <property type="entry name" value="REC"/>
    <property type="match status" value="1"/>
</dbReference>
<dbReference type="InterPro" id="IPR011006">
    <property type="entry name" value="CheY-like_superfamily"/>
</dbReference>
<dbReference type="GO" id="GO:0000160">
    <property type="term" value="P:phosphorelay signal transduction system"/>
    <property type="evidence" value="ECO:0007669"/>
    <property type="project" value="InterPro"/>
</dbReference>
<protein>
    <submittedName>
        <fullName evidence="4">Response regulator</fullName>
    </submittedName>
</protein>
<evidence type="ECO:0000256" key="2">
    <source>
        <dbReference type="PROSITE-ProRule" id="PRU00169"/>
    </source>
</evidence>
<proteinExistence type="predicted"/>
<organism evidence="4 5">
    <name type="scientific">Sphingomonas sinipercae</name>
    <dbReference type="NCBI Taxonomy" id="2714944"/>
    <lineage>
        <taxon>Bacteria</taxon>
        <taxon>Pseudomonadati</taxon>
        <taxon>Pseudomonadota</taxon>
        <taxon>Alphaproteobacteria</taxon>
        <taxon>Sphingomonadales</taxon>
        <taxon>Sphingomonadaceae</taxon>
        <taxon>Sphingomonas</taxon>
    </lineage>
</organism>
<dbReference type="InterPro" id="IPR050595">
    <property type="entry name" value="Bact_response_regulator"/>
</dbReference>
<dbReference type="SUPFAM" id="SSF52172">
    <property type="entry name" value="CheY-like"/>
    <property type="match status" value="1"/>
</dbReference>
<name>A0A6G7ZM38_9SPHN</name>
<reference evidence="4 5" key="1">
    <citation type="submission" date="2020-03" db="EMBL/GenBank/DDBJ databases">
        <title>Sphingomonas sp. nov., isolated from fish.</title>
        <authorList>
            <person name="Hyun D.-W."/>
            <person name="Bae J.-W."/>
        </authorList>
    </citation>
    <scope>NUCLEOTIDE SEQUENCE [LARGE SCALE GENOMIC DNA]</scope>
    <source>
        <strain evidence="4 5">HDW15C</strain>
    </source>
</reference>
<dbReference type="AlphaFoldDB" id="A0A6G7ZM38"/>
<sequence>MHAFIIEDQYLIGQSLQDMLERLGFNSFSFARSEDAAVMGANAQNIDLITADVRLLPGDGVSAVNAICAKRDLPVVFITGYADELIDRVPDAIVVQKPVDEAELATAVRTALGQRQSGRQS</sequence>
<feature type="modified residue" description="4-aspartylphosphate" evidence="2">
    <location>
        <position position="52"/>
    </location>
</feature>
<dbReference type="KEGG" id="ssin:G7078_03705"/>
<gene>
    <name evidence="4" type="ORF">G7078_03705</name>
</gene>
<evidence type="ECO:0000259" key="3">
    <source>
        <dbReference type="PROSITE" id="PS50110"/>
    </source>
</evidence>
<dbReference type="Gene3D" id="3.40.50.2300">
    <property type="match status" value="1"/>
</dbReference>
<dbReference type="Pfam" id="PF00072">
    <property type="entry name" value="Response_reg"/>
    <property type="match status" value="1"/>
</dbReference>
<dbReference type="InterPro" id="IPR001789">
    <property type="entry name" value="Sig_transdc_resp-reg_receiver"/>
</dbReference>